<dbReference type="PANTHER" id="PTHR30069:SF53">
    <property type="entry name" value="COLICIN I RECEPTOR-RELATED"/>
    <property type="match status" value="1"/>
</dbReference>
<dbReference type="Pfam" id="PF07715">
    <property type="entry name" value="Plug"/>
    <property type="match status" value="1"/>
</dbReference>
<evidence type="ECO:0000256" key="10">
    <source>
        <dbReference type="PROSITE-ProRule" id="PRU01360"/>
    </source>
</evidence>
<evidence type="ECO:0000256" key="1">
    <source>
        <dbReference type="ARBA" id="ARBA00004571"/>
    </source>
</evidence>
<dbReference type="AlphaFoldDB" id="A0A2K9Y5A7"/>
<evidence type="ECO:0000256" key="5">
    <source>
        <dbReference type="ARBA" id="ARBA00022729"/>
    </source>
</evidence>
<dbReference type="Gene3D" id="2.40.170.20">
    <property type="entry name" value="TonB-dependent receptor, beta-barrel domain"/>
    <property type="match status" value="1"/>
</dbReference>
<protein>
    <submittedName>
        <fullName evidence="15">Iron-regulated outer membrane protein</fullName>
    </submittedName>
</protein>
<dbReference type="PROSITE" id="PS52016">
    <property type="entry name" value="TONB_DEPENDENT_REC_3"/>
    <property type="match status" value="1"/>
</dbReference>
<evidence type="ECO:0000256" key="2">
    <source>
        <dbReference type="ARBA" id="ARBA00022448"/>
    </source>
</evidence>
<evidence type="ECO:0000259" key="14">
    <source>
        <dbReference type="Pfam" id="PF07715"/>
    </source>
</evidence>
<dbReference type="GO" id="GO:0015344">
    <property type="term" value="F:siderophore uptake transmembrane transporter activity"/>
    <property type="evidence" value="ECO:0007669"/>
    <property type="project" value="TreeGrafter"/>
</dbReference>
<sequence>MKITMARTVAAALLVASSNLSANETTKLDAVQVVTAGGYEQNIADAAASISVITAEEIEKKSYTDVTDVLKNVPGVYVNGGGSNQSISIRGMSSDYTLYLIDGRPMQDNQAFSPNGSHAGNPINFLPPLEAIERIEVIRGPASSLYGSNAMGGVINIITKKHADKVTANINVEYLKAASSNKVNNDSRNVSAFVNVPLVDNLLSVQLTAGLLDTDESDFKSSGALKAGSDPDYKRQNVGGKFILTPNEHNTITAGYTYKVQERTSNPGKSIAAEGSFRGSVNNGYSVDGNGNIFDSSGRAVGWDGILSMGTITGKQKNSPSYQKSINYNYDLTHELKYDEFLVNSYLTYEKSENPTRANARTGNGIEMSTVTANTQGTYFFDTNSLTIGANYKKENLEDGATNAIMVGGVTDDSITKMERYQWALFAEDTWSVTDDLALTLSGRFDRNEFFGSNFSPKAYAVYSLTDNLNLKGGVTTGYKAPSLRQAAPDFAGISGGGGAPVAMVGNPDLEPEKSRNYELGFAYDNDDLGLAGSLMVFQTDYKNKVQSKDGTDILPGDTKQYLYKGEYYGGGVKFYENVDKAEIKGLELTTDWNILDNLKYRHSYTYTDSEQKTGAAKGKPLNNISKHMFNAGLDFDVTSKILLWTQVNYRGETSGSGTSNNKIPSYTFVDLGGVYKYDKNLSFNAGIYNVSNKDVTDDGNSNVLDGRRFSVAMNMKF</sequence>
<dbReference type="OrthoDB" id="5389752at2"/>
<comment type="similarity">
    <text evidence="10 11">Belongs to the TonB-dependent receptor family.</text>
</comment>
<evidence type="ECO:0000313" key="15">
    <source>
        <dbReference type="EMBL" id="AUW27347.1"/>
    </source>
</evidence>
<dbReference type="EMBL" id="MG434463">
    <property type="protein sequence ID" value="AUW27347.1"/>
    <property type="molecule type" value="Genomic_DNA"/>
</dbReference>
<evidence type="ECO:0000256" key="11">
    <source>
        <dbReference type="RuleBase" id="RU003357"/>
    </source>
</evidence>
<keyword evidence="4 10" id="KW-0812">Transmembrane</keyword>
<gene>
    <name evidence="15" type="primary">irgA</name>
</gene>
<dbReference type="RefSeq" id="WP_026808025.1">
    <property type="nucleotide sequence ID" value="NZ_CP053839.1"/>
</dbReference>
<name>A0A2K9Y5A7_9BACT</name>
<keyword evidence="2 10" id="KW-0813">Transport</keyword>
<dbReference type="InterPro" id="IPR039426">
    <property type="entry name" value="TonB-dep_rcpt-like"/>
</dbReference>
<dbReference type="Gene3D" id="2.170.130.10">
    <property type="entry name" value="TonB-dependent receptor, plug domain"/>
    <property type="match status" value="1"/>
</dbReference>
<feature type="chain" id="PRO_5014746333" evidence="12">
    <location>
        <begin position="23"/>
        <end position="718"/>
    </location>
</feature>
<dbReference type="PANTHER" id="PTHR30069">
    <property type="entry name" value="TONB-DEPENDENT OUTER MEMBRANE RECEPTOR"/>
    <property type="match status" value="1"/>
</dbReference>
<proteinExistence type="inferred from homology"/>
<evidence type="ECO:0000256" key="7">
    <source>
        <dbReference type="ARBA" id="ARBA00023077"/>
    </source>
</evidence>
<evidence type="ECO:0000256" key="8">
    <source>
        <dbReference type="ARBA" id="ARBA00023136"/>
    </source>
</evidence>
<dbReference type="GO" id="GO:0044718">
    <property type="term" value="P:siderophore transmembrane transport"/>
    <property type="evidence" value="ECO:0007669"/>
    <property type="project" value="TreeGrafter"/>
</dbReference>
<evidence type="ECO:0000259" key="13">
    <source>
        <dbReference type="Pfam" id="PF00593"/>
    </source>
</evidence>
<dbReference type="InterPro" id="IPR036942">
    <property type="entry name" value="Beta-barrel_TonB_sf"/>
</dbReference>
<keyword evidence="5 12" id="KW-0732">Signal</keyword>
<keyword evidence="6" id="KW-0406">Ion transport</keyword>
<dbReference type="GO" id="GO:0009279">
    <property type="term" value="C:cell outer membrane"/>
    <property type="evidence" value="ECO:0007669"/>
    <property type="project" value="UniProtKB-SubCell"/>
</dbReference>
<feature type="domain" description="TonB-dependent receptor-like beta-barrel" evidence="13">
    <location>
        <begin position="278"/>
        <end position="691"/>
    </location>
</feature>
<feature type="domain" description="TonB-dependent receptor plug" evidence="14">
    <location>
        <begin position="44"/>
        <end position="154"/>
    </location>
</feature>
<dbReference type="InterPro" id="IPR012910">
    <property type="entry name" value="Plug_dom"/>
</dbReference>
<keyword evidence="9 10" id="KW-0998">Cell outer membrane</keyword>
<dbReference type="GeneID" id="98837282"/>
<reference evidence="15" key="1">
    <citation type="submission" date="2017-11" db="EMBL/GenBank/DDBJ databases">
        <title>Pathogenicity Assessment of Arcobacter faecis and Arcobacter lanthieri Using Novel Virulence, Antibiotic Resistance and Toxin Gene-specific PCR-based Assays.</title>
        <authorList>
            <person name="Khan I.U.H."/>
            <person name="Zambri M."/>
            <person name="Cloutier M."/>
            <person name="Adam Z."/>
            <person name="Lapen D.R."/>
            <person name="Wilkes G."/>
            <person name="Sunohara M."/>
            <person name="Topp E."/>
            <person name="Talbot G."/>
        </authorList>
    </citation>
    <scope>NUCLEOTIDE SEQUENCE</scope>
</reference>
<keyword evidence="8 10" id="KW-0472">Membrane</keyword>
<keyword evidence="7 11" id="KW-0798">TonB box</keyword>
<accession>A0A2K9Y5A7</accession>
<dbReference type="InterPro" id="IPR037066">
    <property type="entry name" value="Plug_dom_sf"/>
</dbReference>
<organism evidence="15">
    <name type="scientific">Aliarcobacter lanthieri</name>
    <dbReference type="NCBI Taxonomy" id="1355374"/>
    <lineage>
        <taxon>Bacteria</taxon>
        <taxon>Pseudomonadati</taxon>
        <taxon>Campylobacterota</taxon>
        <taxon>Epsilonproteobacteria</taxon>
        <taxon>Campylobacterales</taxon>
        <taxon>Arcobacteraceae</taxon>
        <taxon>Aliarcobacter</taxon>
    </lineage>
</organism>
<comment type="subcellular location">
    <subcellularLocation>
        <location evidence="1 10">Cell outer membrane</location>
        <topology evidence="1 10">Multi-pass membrane protein</topology>
    </subcellularLocation>
</comment>
<evidence type="ECO:0000256" key="6">
    <source>
        <dbReference type="ARBA" id="ARBA00023065"/>
    </source>
</evidence>
<dbReference type="InterPro" id="IPR000531">
    <property type="entry name" value="Beta-barrel_TonB"/>
</dbReference>
<dbReference type="SUPFAM" id="SSF56935">
    <property type="entry name" value="Porins"/>
    <property type="match status" value="1"/>
</dbReference>
<evidence type="ECO:0000256" key="4">
    <source>
        <dbReference type="ARBA" id="ARBA00022692"/>
    </source>
</evidence>
<evidence type="ECO:0000256" key="12">
    <source>
        <dbReference type="SAM" id="SignalP"/>
    </source>
</evidence>
<feature type="signal peptide" evidence="12">
    <location>
        <begin position="1"/>
        <end position="22"/>
    </location>
</feature>
<dbReference type="Pfam" id="PF00593">
    <property type="entry name" value="TonB_dep_Rec_b-barrel"/>
    <property type="match status" value="1"/>
</dbReference>
<keyword evidence="3 10" id="KW-1134">Transmembrane beta strand</keyword>
<evidence type="ECO:0000256" key="9">
    <source>
        <dbReference type="ARBA" id="ARBA00023237"/>
    </source>
</evidence>
<dbReference type="CDD" id="cd01347">
    <property type="entry name" value="ligand_gated_channel"/>
    <property type="match status" value="1"/>
</dbReference>
<evidence type="ECO:0000256" key="3">
    <source>
        <dbReference type="ARBA" id="ARBA00022452"/>
    </source>
</evidence>